<keyword evidence="2" id="KW-1185">Reference proteome</keyword>
<evidence type="ECO:0000313" key="2">
    <source>
        <dbReference type="Proteomes" id="UP000182977"/>
    </source>
</evidence>
<organism evidence="1 2">
    <name type="scientific">Jiangella alkaliphila</name>
    <dbReference type="NCBI Taxonomy" id="419479"/>
    <lineage>
        <taxon>Bacteria</taxon>
        <taxon>Bacillati</taxon>
        <taxon>Actinomycetota</taxon>
        <taxon>Actinomycetes</taxon>
        <taxon>Jiangellales</taxon>
        <taxon>Jiangellaceae</taxon>
        <taxon>Jiangella</taxon>
    </lineage>
</organism>
<accession>A0A1H2LJF4</accession>
<proteinExistence type="predicted"/>
<name>A0A1H2LJF4_9ACTN</name>
<dbReference type="STRING" id="419479.SAMN04488563_6277"/>
<protein>
    <submittedName>
        <fullName evidence="1">Uncharacterized protein</fullName>
    </submittedName>
</protein>
<sequence>MYRQYSFPRGGFGSAVTASLAPVNPVKRLLLGSGRISDALRGELAAEGIVFAEEGLAGSVRYRDYRDHRMNLGNEIEGTAGAIVLTAGRLVVWISRGPHRGKHIDVPLSDGRPAGIDVRAELGRVVFGYDPGRFHPDRSGRVEVHLKTPSAPELAQRLG</sequence>
<reference evidence="2" key="1">
    <citation type="submission" date="2016-10" db="EMBL/GenBank/DDBJ databases">
        <authorList>
            <person name="Varghese N."/>
            <person name="Submissions S."/>
        </authorList>
    </citation>
    <scope>NUCLEOTIDE SEQUENCE [LARGE SCALE GENOMIC DNA]</scope>
    <source>
        <strain evidence="2">DSM 45079</strain>
    </source>
</reference>
<dbReference type="AlphaFoldDB" id="A0A1H2LJF4"/>
<evidence type="ECO:0000313" key="1">
    <source>
        <dbReference type="EMBL" id="SDU81150.1"/>
    </source>
</evidence>
<dbReference type="Proteomes" id="UP000182977">
    <property type="component" value="Chromosome I"/>
</dbReference>
<dbReference type="EMBL" id="LT629791">
    <property type="protein sequence ID" value="SDU81150.1"/>
    <property type="molecule type" value="Genomic_DNA"/>
</dbReference>
<gene>
    <name evidence="1" type="ORF">SAMN04488563_6277</name>
</gene>